<dbReference type="InterPro" id="IPR042178">
    <property type="entry name" value="Serpin_sf_1"/>
</dbReference>
<comment type="caution">
    <text evidence="3">The sequence shown here is derived from an EMBL/GenBank/DDBJ whole genome shotgun (WGS) entry which is preliminary data.</text>
</comment>
<dbReference type="PANTHER" id="PTHR11461:SF211">
    <property type="entry name" value="GH10112P-RELATED"/>
    <property type="match status" value="1"/>
</dbReference>
<dbReference type="Pfam" id="PF00079">
    <property type="entry name" value="Serpin"/>
    <property type="match status" value="2"/>
</dbReference>
<feature type="domain" description="Serpin" evidence="2">
    <location>
        <begin position="20"/>
        <end position="387"/>
    </location>
</feature>
<dbReference type="PATRIC" id="fig|2064.6.peg.1539"/>
<dbReference type="GO" id="GO:0004867">
    <property type="term" value="F:serine-type endopeptidase inhibitor activity"/>
    <property type="evidence" value="ECO:0007669"/>
    <property type="project" value="InterPro"/>
</dbReference>
<dbReference type="SUPFAM" id="SSF56574">
    <property type="entry name" value="Serpins"/>
    <property type="match status" value="2"/>
</dbReference>
<dbReference type="GO" id="GO:0005615">
    <property type="term" value="C:extracellular space"/>
    <property type="evidence" value="ECO:0007669"/>
    <property type="project" value="InterPro"/>
</dbReference>
<gene>
    <name evidence="3" type="ORF">TR51_07035</name>
</gene>
<dbReference type="SMART" id="SM00093">
    <property type="entry name" value="SERPIN"/>
    <property type="match status" value="1"/>
</dbReference>
<name>A0A0D0NGB5_KITGR</name>
<dbReference type="EMBL" id="JXZB01000001">
    <property type="protein sequence ID" value="KIQ67380.1"/>
    <property type="molecule type" value="Genomic_DNA"/>
</dbReference>
<dbReference type="InterPro" id="IPR000215">
    <property type="entry name" value="Serpin_fam"/>
</dbReference>
<organism evidence="3 4">
    <name type="scientific">Kitasatospora griseola</name>
    <name type="common">Streptomyces griseolosporeus</name>
    <dbReference type="NCBI Taxonomy" id="2064"/>
    <lineage>
        <taxon>Bacteria</taxon>
        <taxon>Bacillati</taxon>
        <taxon>Actinomycetota</taxon>
        <taxon>Actinomycetes</taxon>
        <taxon>Kitasatosporales</taxon>
        <taxon>Streptomycetaceae</taxon>
        <taxon>Kitasatospora</taxon>
    </lineage>
</organism>
<evidence type="ECO:0000313" key="4">
    <source>
        <dbReference type="Proteomes" id="UP000032066"/>
    </source>
</evidence>
<sequence>MQAVGLVNGLGARWGRELAFEAGQVWTAVGVWPLLAMLAAGADGPVRAELEQALGVPAEEAPAAARELLALVRRTPGCAAALGLWTARQVEVEPDWLGQWGPSMWGRLTGGTDADRAALDQWVKEQTGGLLQRMPVDLTEVLLVLASAVTVRTRWAKRFVPSRFRVLEGPWSWREFVKLEVSGPEVFERISVSETSAGPVTEVRVVGDGEVDVHLVLGEPDAAPGAVVAAGFELVSGESWRMPLEGLSDGEPWPGLAVGSVDSAVPGNTGTLRTAGFAVRAEHDLLAAAELFGLGRATAHEDWFRGISRSLPLKVSGARQAAVAEFSAEGFEGGAVTAVAMRRGGAMPAPKRFRVRRAAAHFDRPFAFLAVHRASDLVLLAGWVAEPAATTA</sequence>
<evidence type="ECO:0000256" key="1">
    <source>
        <dbReference type="RuleBase" id="RU000411"/>
    </source>
</evidence>
<dbReference type="STRING" id="2064.TR51_07035"/>
<comment type="similarity">
    <text evidence="1">Belongs to the serpin family.</text>
</comment>
<dbReference type="AlphaFoldDB" id="A0A0D0NGB5"/>
<evidence type="ECO:0000259" key="2">
    <source>
        <dbReference type="SMART" id="SM00093"/>
    </source>
</evidence>
<dbReference type="Gene3D" id="3.30.497.10">
    <property type="entry name" value="Antithrombin, subunit I, domain 2"/>
    <property type="match status" value="2"/>
</dbReference>
<dbReference type="PANTHER" id="PTHR11461">
    <property type="entry name" value="SERINE PROTEASE INHIBITOR, SERPIN"/>
    <property type="match status" value="1"/>
</dbReference>
<reference evidence="3 4" key="1">
    <citation type="submission" date="2015-02" db="EMBL/GenBank/DDBJ databases">
        <title>Draft genome sequence of Kitasatospora griseola MF730-N6, a bafilomycin, terpentecin and satosporin producer.</title>
        <authorList>
            <person name="Arens J.C."/>
            <person name="Haltli B."/>
            <person name="Kerr R.G."/>
        </authorList>
    </citation>
    <scope>NUCLEOTIDE SEQUENCE [LARGE SCALE GENOMIC DNA]</scope>
    <source>
        <strain evidence="3 4">MF730-N6</strain>
    </source>
</reference>
<protein>
    <recommendedName>
        <fullName evidence="2">Serpin domain-containing protein</fullName>
    </recommendedName>
</protein>
<keyword evidence="4" id="KW-1185">Reference proteome</keyword>
<dbReference type="Proteomes" id="UP000032066">
    <property type="component" value="Unassembled WGS sequence"/>
</dbReference>
<evidence type="ECO:0000313" key="3">
    <source>
        <dbReference type="EMBL" id="KIQ67380.1"/>
    </source>
</evidence>
<accession>A0A0D0NGB5</accession>
<dbReference type="InterPro" id="IPR023796">
    <property type="entry name" value="Serpin_dom"/>
</dbReference>
<dbReference type="InterPro" id="IPR036186">
    <property type="entry name" value="Serpin_sf"/>
</dbReference>
<proteinExistence type="inferred from homology"/>